<evidence type="ECO:0000313" key="1">
    <source>
        <dbReference type="EMBL" id="OQD64545.1"/>
    </source>
</evidence>
<protein>
    <submittedName>
        <fullName evidence="1">Uncharacterized protein</fullName>
    </submittedName>
</protein>
<dbReference type="STRING" id="60169.A0A1V6NIN6"/>
<organism evidence="1 2">
    <name type="scientific">Penicillium polonicum</name>
    <dbReference type="NCBI Taxonomy" id="60169"/>
    <lineage>
        <taxon>Eukaryota</taxon>
        <taxon>Fungi</taxon>
        <taxon>Dikarya</taxon>
        <taxon>Ascomycota</taxon>
        <taxon>Pezizomycotina</taxon>
        <taxon>Eurotiomycetes</taxon>
        <taxon>Eurotiomycetidae</taxon>
        <taxon>Eurotiales</taxon>
        <taxon>Aspergillaceae</taxon>
        <taxon>Penicillium</taxon>
    </lineage>
</organism>
<name>A0A1V6NIN6_PENPO</name>
<sequence>MNCYFVALEKLVDILFDAPTFGNFPKNMIGRGAKLDVAQFLRSLDRRPNHSALYGRNEACATHAKRAADKDYIQQGVNGQGDTILVSDISGFGIAAGSSVILGGGEFKILSLVPDGTFEGLGLETISIRRWSNGYLTLWVSSQLGLWPVGVSSREALVTMGMLRTMASMERSVED</sequence>
<proteinExistence type="predicted"/>
<gene>
    <name evidence="1" type="ORF">PENPOL_c007G00282</name>
</gene>
<accession>A0A1V6NIN6</accession>
<dbReference type="Proteomes" id="UP000191408">
    <property type="component" value="Unassembled WGS sequence"/>
</dbReference>
<dbReference type="AlphaFoldDB" id="A0A1V6NIN6"/>
<evidence type="ECO:0000313" key="2">
    <source>
        <dbReference type="Proteomes" id="UP000191408"/>
    </source>
</evidence>
<comment type="caution">
    <text evidence="1">The sequence shown here is derived from an EMBL/GenBank/DDBJ whole genome shotgun (WGS) entry which is preliminary data.</text>
</comment>
<dbReference type="EMBL" id="MDYM01000007">
    <property type="protein sequence ID" value="OQD64545.1"/>
    <property type="molecule type" value="Genomic_DNA"/>
</dbReference>
<reference evidence="2" key="1">
    <citation type="journal article" date="2017" name="Nat. Microbiol.">
        <title>Global analysis of biosynthetic gene clusters reveals vast potential of secondary metabolite production in Penicillium species.</title>
        <authorList>
            <person name="Nielsen J.C."/>
            <person name="Grijseels S."/>
            <person name="Prigent S."/>
            <person name="Ji B."/>
            <person name="Dainat J."/>
            <person name="Nielsen K.F."/>
            <person name="Frisvad J.C."/>
            <person name="Workman M."/>
            <person name="Nielsen J."/>
        </authorList>
    </citation>
    <scope>NUCLEOTIDE SEQUENCE [LARGE SCALE GENOMIC DNA]</scope>
    <source>
        <strain evidence="2">IBT 4502</strain>
    </source>
</reference>
<keyword evidence="2" id="KW-1185">Reference proteome</keyword>